<proteinExistence type="predicted"/>
<dbReference type="HOGENOM" id="CLU_051661_2_0_11"/>
<dbReference type="GO" id="GO:0046872">
    <property type="term" value="F:metal ion binding"/>
    <property type="evidence" value="ECO:0007669"/>
    <property type="project" value="InterPro"/>
</dbReference>
<dbReference type="STRING" id="471853.Bcav_1069"/>
<evidence type="ECO:0000256" key="1">
    <source>
        <dbReference type="SAM" id="MobiDB-lite"/>
    </source>
</evidence>
<feature type="region of interest" description="Disordered" evidence="1">
    <location>
        <begin position="58"/>
        <end position="78"/>
    </location>
</feature>
<dbReference type="Gene3D" id="1.20.120.450">
    <property type="entry name" value="dinb family like domain"/>
    <property type="match status" value="1"/>
</dbReference>
<feature type="domain" description="Mycothiol-dependent maleylpyruvate isomerase metal-binding" evidence="2">
    <location>
        <begin position="6"/>
        <end position="129"/>
    </location>
</feature>
<dbReference type="eggNOG" id="ENOG5032B92">
    <property type="taxonomic scope" value="Bacteria"/>
</dbReference>
<organism evidence="3 4">
    <name type="scientific">Beutenbergia cavernae (strain ATCC BAA-8 / DSM 12333 / CCUG 43141 / JCM 11478 / NBRC 16432 / NCIMB 13614 / HKI 0122)</name>
    <dbReference type="NCBI Taxonomy" id="471853"/>
    <lineage>
        <taxon>Bacteria</taxon>
        <taxon>Bacillati</taxon>
        <taxon>Actinomycetota</taxon>
        <taxon>Actinomycetes</taxon>
        <taxon>Micrococcales</taxon>
        <taxon>Beutenbergiaceae</taxon>
        <taxon>Beutenbergia</taxon>
    </lineage>
</organism>
<dbReference type="Proteomes" id="UP000007962">
    <property type="component" value="Chromosome"/>
</dbReference>
<dbReference type="RefSeq" id="WP_015881570.1">
    <property type="nucleotide sequence ID" value="NC_012669.1"/>
</dbReference>
<sequence length="191" mass="19830">MTLDLTPAAQEMGRVALAITDDQLTGPTPCPGYDVGGLLAHVLGLAVAFRDAGRKKLGATTDTAPEPGAAELPPGWRDEVGPRLDALADAWRPPEAWEGMTQAGGVTLPGEVAGQVALNEIVIHGWDLARATGQAFSADEASAQASYEFCAATTDDERDGSLFGPVVPVPPDAPLLDRAIGMAGRNPHWTP</sequence>
<dbReference type="KEGG" id="bcv:Bcav_1069"/>
<dbReference type="InterPro" id="IPR017517">
    <property type="entry name" value="Maleyloyr_isom"/>
</dbReference>
<dbReference type="InterPro" id="IPR034660">
    <property type="entry name" value="DinB/YfiT-like"/>
</dbReference>
<feature type="compositionally biased region" description="Low complexity" evidence="1">
    <location>
        <begin position="64"/>
        <end position="75"/>
    </location>
</feature>
<dbReference type="SUPFAM" id="SSF109854">
    <property type="entry name" value="DinB/YfiT-like putative metalloenzymes"/>
    <property type="match status" value="1"/>
</dbReference>
<dbReference type="AlphaFoldDB" id="C5C0E4"/>
<dbReference type="EMBL" id="CP001618">
    <property type="protein sequence ID" value="ACQ79330.1"/>
    <property type="molecule type" value="Genomic_DNA"/>
</dbReference>
<dbReference type="InterPro" id="IPR017520">
    <property type="entry name" value="CHP03086"/>
</dbReference>
<accession>C5C0E4</accession>
<reference evidence="3 4" key="1">
    <citation type="journal article" date="2009" name="Stand. Genomic Sci.">
        <title>Complete genome sequence of Beutenbergia cavernae type strain (HKI 0122).</title>
        <authorList>
            <person name="Land M."/>
            <person name="Pukall R."/>
            <person name="Abt B."/>
            <person name="Goker M."/>
            <person name="Rohde M."/>
            <person name="Glavina Del Rio T."/>
            <person name="Tice H."/>
            <person name="Copeland A."/>
            <person name="Cheng J.F."/>
            <person name="Lucas S."/>
            <person name="Chen F."/>
            <person name="Nolan M."/>
            <person name="Bruce D."/>
            <person name="Goodwin L."/>
            <person name="Pitluck S."/>
            <person name="Ivanova N."/>
            <person name="Mavromatis K."/>
            <person name="Ovchinnikova G."/>
            <person name="Pati A."/>
            <person name="Chen A."/>
            <person name="Palaniappan K."/>
            <person name="Hauser L."/>
            <person name="Chang Y.J."/>
            <person name="Jefferies C.C."/>
            <person name="Saunders E."/>
            <person name="Brettin T."/>
            <person name="Detter J.C."/>
            <person name="Han C."/>
            <person name="Chain P."/>
            <person name="Bristow J."/>
            <person name="Eisen J.A."/>
            <person name="Markowitz V."/>
            <person name="Hugenholtz P."/>
            <person name="Kyrpides N.C."/>
            <person name="Klenk H.P."/>
            <person name="Lapidus A."/>
        </authorList>
    </citation>
    <scope>NUCLEOTIDE SEQUENCE [LARGE SCALE GENOMIC DNA]</scope>
    <source>
        <strain evidence="4">ATCC BAA-8 / DSM 12333 / NBRC 16432</strain>
    </source>
</reference>
<dbReference type="NCBIfam" id="TIGR03083">
    <property type="entry name" value="maleylpyruvate isomerase family mycothiol-dependent enzyme"/>
    <property type="match status" value="1"/>
</dbReference>
<evidence type="ECO:0000259" key="2">
    <source>
        <dbReference type="Pfam" id="PF11716"/>
    </source>
</evidence>
<protein>
    <recommendedName>
        <fullName evidence="2">Mycothiol-dependent maleylpyruvate isomerase metal-binding domain-containing protein</fullName>
    </recommendedName>
</protein>
<dbReference type="InterPro" id="IPR024344">
    <property type="entry name" value="MDMPI_metal-binding"/>
</dbReference>
<keyword evidence="4" id="KW-1185">Reference proteome</keyword>
<evidence type="ECO:0000313" key="3">
    <source>
        <dbReference type="EMBL" id="ACQ79330.1"/>
    </source>
</evidence>
<dbReference type="Pfam" id="PF11716">
    <property type="entry name" value="MDMPI_N"/>
    <property type="match status" value="1"/>
</dbReference>
<gene>
    <name evidence="3" type="ordered locus">Bcav_1069</name>
</gene>
<evidence type="ECO:0000313" key="4">
    <source>
        <dbReference type="Proteomes" id="UP000007962"/>
    </source>
</evidence>
<dbReference type="OrthoDB" id="5185819at2"/>
<name>C5C0E4_BEUC1</name>
<dbReference type="NCBIfam" id="TIGR03086">
    <property type="entry name" value="TIGR03086 family metal-binding protein"/>
    <property type="match status" value="1"/>
</dbReference>